<evidence type="ECO:0000256" key="1">
    <source>
        <dbReference type="ARBA" id="ARBA00022679"/>
    </source>
</evidence>
<gene>
    <name evidence="4" type="ORF">F7D73_03925</name>
</gene>
<dbReference type="RefSeq" id="WP_153122380.1">
    <property type="nucleotide sequence ID" value="NZ_JAPDUV010000001.1"/>
</dbReference>
<reference evidence="4 5" key="1">
    <citation type="submission" date="2019-09" db="EMBL/GenBank/DDBJ databases">
        <title>Distinct polysaccharide growth profiles of human intestinal Prevotella copri isolates.</title>
        <authorList>
            <person name="Fehlner-Peach H."/>
            <person name="Magnabosco C."/>
            <person name="Raghavan V."/>
            <person name="Scher J.U."/>
            <person name="Tett A."/>
            <person name="Cox L.M."/>
            <person name="Gottsegen C."/>
            <person name="Watters A."/>
            <person name="Wiltshire- Gordon J.D."/>
            <person name="Segata N."/>
            <person name="Bonneau R."/>
            <person name="Littman D.R."/>
        </authorList>
    </citation>
    <scope>NUCLEOTIDE SEQUENCE [LARGE SCALE GENOMIC DNA]</scope>
    <source>
        <strain evidence="5">iA622</strain>
    </source>
</reference>
<dbReference type="InterPro" id="IPR000182">
    <property type="entry name" value="GNAT_dom"/>
</dbReference>
<sequence>MIEIRHIEEKDQQQLAHVIRSVFEEYGAPLVNTVYDDPRTEHIFDAMAGKNAGYLVVADDGVVQGGCGYYPTEGLPDGYAELVKFYLSPLVRGQGNGSVLFSQAIEGARRAGYSHLYIESFPQFSDAVAMYERHGFRHILQRLGDSGHTATTIFMVKEL</sequence>
<keyword evidence="1 4" id="KW-0808">Transferase</keyword>
<dbReference type="EMBL" id="VZCB01000038">
    <property type="protein sequence ID" value="MQN80116.1"/>
    <property type="molecule type" value="Genomic_DNA"/>
</dbReference>
<dbReference type="SUPFAM" id="SSF55729">
    <property type="entry name" value="Acyl-CoA N-acyltransferases (Nat)"/>
    <property type="match status" value="1"/>
</dbReference>
<comment type="caution">
    <text evidence="4">The sequence shown here is derived from an EMBL/GenBank/DDBJ whole genome shotgun (WGS) entry which is preliminary data.</text>
</comment>
<evidence type="ECO:0000256" key="2">
    <source>
        <dbReference type="ARBA" id="ARBA00023315"/>
    </source>
</evidence>
<protein>
    <submittedName>
        <fullName evidence="4">GNAT family N-acetyltransferase</fullName>
    </submittedName>
</protein>
<dbReference type="InterPro" id="IPR016181">
    <property type="entry name" value="Acyl_CoA_acyltransferase"/>
</dbReference>
<dbReference type="Proteomes" id="UP000480425">
    <property type="component" value="Unassembled WGS sequence"/>
</dbReference>
<dbReference type="Pfam" id="PF00583">
    <property type="entry name" value="Acetyltransf_1"/>
    <property type="match status" value="1"/>
</dbReference>
<proteinExistence type="predicted"/>
<dbReference type="GO" id="GO:0016747">
    <property type="term" value="F:acyltransferase activity, transferring groups other than amino-acyl groups"/>
    <property type="evidence" value="ECO:0007669"/>
    <property type="project" value="InterPro"/>
</dbReference>
<dbReference type="Gene3D" id="3.40.630.30">
    <property type="match status" value="1"/>
</dbReference>
<evidence type="ECO:0000259" key="3">
    <source>
        <dbReference type="PROSITE" id="PS51186"/>
    </source>
</evidence>
<evidence type="ECO:0000313" key="4">
    <source>
        <dbReference type="EMBL" id="MQN80116.1"/>
    </source>
</evidence>
<dbReference type="InterPro" id="IPR050832">
    <property type="entry name" value="Bact_Acetyltransf"/>
</dbReference>
<dbReference type="PANTHER" id="PTHR43877">
    <property type="entry name" value="AMINOALKYLPHOSPHONATE N-ACETYLTRANSFERASE-RELATED-RELATED"/>
    <property type="match status" value="1"/>
</dbReference>
<organism evidence="4 5">
    <name type="scientific">Segatella copri</name>
    <dbReference type="NCBI Taxonomy" id="165179"/>
    <lineage>
        <taxon>Bacteria</taxon>
        <taxon>Pseudomonadati</taxon>
        <taxon>Bacteroidota</taxon>
        <taxon>Bacteroidia</taxon>
        <taxon>Bacteroidales</taxon>
        <taxon>Prevotellaceae</taxon>
        <taxon>Segatella</taxon>
    </lineage>
</organism>
<dbReference type="OrthoDB" id="5419426at2"/>
<feature type="domain" description="N-acetyltransferase" evidence="3">
    <location>
        <begin position="2"/>
        <end position="159"/>
    </location>
</feature>
<dbReference type="AlphaFoldDB" id="A0A6G1TY77"/>
<accession>A0A6G1TY77</accession>
<name>A0A6G1TY77_9BACT</name>
<evidence type="ECO:0000313" key="5">
    <source>
        <dbReference type="Proteomes" id="UP000480425"/>
    </source>
</evidence>
<keyword evidence="2" id="KW-0012">Acyltransferase</keyword>
<dbReference type="PROSITE" id="PS51186">
    <property type="entry name" value="GNAT"/>
    <property type="match status" value="1"/>
</dbReference>